<dbReference type="RefSeq" id="XP_027608670.1">
    <property type="nucleotide sequence ID" value="XM_027752869.1"/>
</dbReference>
<feature type="region of interest" description="Disordered" evidence="2">
    <location>
        <begin position="317"/>
        <end position="530"/>
    </location>
</feature>
<evidence type="ECO:0008006" key="5">
    <source>
        <dbReference type="Google" id="ProtNLM"/>
    </source>
</evidence>
<sequence length="1081" mass="120023">MPRDSDEEVESSLEVPKYETQFVPQDDDEETLWEVIEILAEKGSRYRVRWAGNDPTTGQPWAPSWVPKKDCTDKLIQEWKVAQAKKKRVKEKKSDGKGRASTSSSRTSRTSKKSSVTPVVPTSRRTRLSSTAAVPGPSSNKAQASTSKVSSGSRLPVSHEEPLPLPPKKRALSRQASGEVEDGEDPEHPEARPRKKRRVTVEVVISPKTQGGIKIGPPRGVKQTEHASKESSTADSAEGSPKPKRPIKVGPPRVAKKKERPRKKSIPSKPSAIPDDEDPSRQPEQPAVTYEDADENDFLLHDNLAGQGDFWDFDLASRNEDSDHAPSREYVIPETQSLHVQTKDIPPTSNGRHSMPDAASPKTPVAPHTPRSSQRSMSMGSIVSKMKGRNPAKRTKTKSRPKEEESGSSNERVQAKRGLKPLRPVPVLSPSVFYDHLPQPDPPPSSIEQFSSPEKGSEAATAAVRRKIQKGINRRGKYQAVASKKDDETLRIRGQQLAEQASSARRTRTPQDEDQSYLFEPGLSPEPPSLEEQIHPEIQTADLSNSLHPTDESEPLIDEHDMFETYVDLNGGVEHDSGDPVAEGQPDVALSLGPDLPGRKRVSPFNSVHRAKHQRRTVKHVHLPDSEVGHTEGDASLNEAQSAFENIPPMSSVQQVDVDSQSQRALLEHQVGDLTAALGAKSGEISDLEKRLSKLQLQVDQLKDDNASLHMEGKALSELQLQIAELKGENAGLLERCDEIAALRQELAQAKADNANLLARSERLPELQTHIAQLQAENLTLCANDKQYSELQTQFTRLEAENVTLRATIQELSELQPLITSLKTENTTLVKKVEASQRAKADAEELRDLFQKQYNMASSYTSEVDAKNKELELELNISKSQVLDGLAMVKGLYIEQIRKLQEELDKWKGRSKIVMEKDERTNDKIRRQAALEPQLREENEQLKIALEKAKASCRDVQEALRQLSHDAASPNYAPGVDSGDTSLENDDEDLPLRGPEVANSYTESFVQTEDGQHGHSPSQVLSSQRSESFLYSGFNGFDNVYHICQYVTDGAMCNARLGSAEEVRKHAYLTHYSRLQEFIDL</sequence>
<feature type="compositionally biased region" description="Basic residues" evidence="2">
    <location>
        <begin position="464"/>
        <end position="477"/>
    </location>
</feature>
<gene>
    <name evidence="3" type="ORF">SCP_0106390</name>
</gene>
<feature type="coiled-coil region" evidence="1">
    <location>
        <begin position="678"/>
        <end position="760"/>
    </location>
</feature>
<feature type="compositionally biased region" description="Basic residues" evidence="2">
    <location>
        <begin position="386"/>
        <end position="399"/>
    </location>
</feature>
<organism evidence="3 4">
    <name type="scientific">Sparassis crispa</name>
    <dbReference type="NCBI Taxonomy" id="139825"/>
    <lineage>
        <taxon>Eukaryota</taxon>
        <taxon>Fungi</taxon>
        <taxon>Dikarya</taxon>
        <taxon>Basidiomycota</taxon>
        <taxon>Agaricomycotina</taxon>
        <taxon>Agaricomycetes</taxon>
        <taxon>Polyporales</taxon>
        <taxon>Sparassidaceae</taxon>
        <taxon>Sparassis</taxon>
    </lineage>
</organism>
<feature type="compositionally biased region" description="Basic residues" evidence="2">
    <location>
        <begin position="254"/>
        <end position="266"/>
    </location>
</feature>
<dbReference type="EMBL" id="BFAD01000001">
    <property type="protein sequence ID" value="GBE77757.1"/>
    <property type="molecule type" value="Genomic_DNA"/>
</dbReference>
<keyword evidence="4" id="KW-1185">Reference proteome</keyword>
<evidence type="ECO:0000313" key="3">
    <source>
        <dbReference type="EMBL" id="GBE77757.1"/>
    </source>
</evidence>
<dbReference type="InParanoid" id="A0A401G6I1"/>
<name>A0A401G6I1_9APHY</name>
<dbReference type="AlphaFoldDB" id="A0A401G6I1"/>
<protein>
    <recommendedName>
        <fullName evidence="5">Chromo domain-containing protein</fullName>
    </recommendedName>
</protein>
<feature type="compositionally biased region" description="Basic and acidic residues" evidence="2">
    <location>
        <begin position="317"/>
        <end position="327"/>
    </location>
</feature>
<dbReference type="STRING" id="139825.A0A401G6I1"/>
<evidence type="ECO:0000313" key="4">
    <source>
        <dbReference type="Proteomes" id="UP000287166"/>
    </source>
</evidence>
<dbReference type="OrthoDB" id="3647690at2759"/>
<feature type="coiled-coil region" evidence="1">
    <location>
        <begin position="788"/>
        <end position="853"/>
    </location>
</feature>
<feature type="compositionally biased region" description="Acidic residues" evidence="2">
    <location>
        <begin position="1"/>
        <end position="11"/>
    </location>
</feature>
<dbReference type="Gene3D" id="1.10.287.1490">
    <property type="match status" value="1"/>
</dbReference>
<feature type="compositionally biased region" description="Polar residues" evidence="2">
    <location>
        <begin position="128"/>
        <end position="153"/>
    </location>
</feature>
<feature type="compositionally biased region" description="Polar residues" evidence="2">
    <location>
        <begin position="370"/>
        <end position="381"/>
    </location>
</feature>
<comment type="caution">
    <text evidence="3">The sequence shown here is derived from an EMBL/GenBank/DDBJ whole genome shotgun (WGS) entry which is preliminary data.</text>
</comment>
<feature type="region of interest" description="Disordered" evidence="2">
    <location>
        <begin position="1"/>
        <end position="26"/>
    </location>
</feature>
<dbReference type="Proteomes" id="UP000287166">
    <property type="component" value="Unassembled WGS sequence"/>
</dbReference>
<feature type="region of interest" description="Disordered" evidence="2">
    <location>
        <begin position="964"/>
        <end position="989"/>
    </location>
</feature>
<feature type="region of interest" description="Disordered" evidence="2">
    <location>
        <begin position="592"/>
        <end position="617"/>
    </location>
</feature>
<evidence type="ECO:0000256" key="2">
    <source>
        <dbReference type="SAM" id="MobiDB-lite"/>
    </source>
</evidence>
<dbReference type="GeneID" id="38774674"/>
<feature type="compositionally biased region" description="Low complexity" evidence="2">
    <location>
        <begin position="421"/>
        <end position="432"/>
    </location>
</feature>
<feature type="compositionally biased region" description="Low complexity" evidence="2">
    <location>
        <begin position="101"/>
        <end position="123"/>
    </location>
</feature>
<proteinExistence type="predicted"/>
<keyword evidence="1" id="KW-0175">Coiled coil</keyword>
<reference evidence="3 4" key="1">
    <citation type="journal article" date="2018" name="Sci. Rep.">
        <title>Genome sequence of the cauliflower mushroom Sparassis crispa (Hanabiratake) and its association with beneficial usage.</title>
        <authorList>
            <person name="Kiyama R."/>
            <person name="Furutani Y."/>
            <person name="Kawaguchi K."/>
            <person name="Nakanishi T."/>
        </authorList>
    </citation>
    <scope>NUCLEOTIDE SEQUENCE [LARGE SCALE GENOMIC DNA]</scope>
</reference>
<accession>A0A401G6I1</accession>
<evidence type="ECO:0000256" key="1">
    <source>
        <dbReference type="SAM" id="Coils"/>
    </source>
</evidence>
<feature type="region of interest" description="Disordered" evidence="2">
    <location>
        <begin position="82"/>
        <end position="301"/>
    </location>
</feature>
<dbReference type="CDD" id="cd00024">
    <property type="entry name" value="CD_CSD"/>
    <property type="match status" value="1"/>
</dbReference>